<evidence type="ECO:0000259" key="6">
    <source>
        <dbReference type="SMART" id="SM00988"/>
    </source>
</evidence>
<dbReference type="Gene3D" id="3.30.70.790">
    <property type="entry name" value="UreE, C-terminal domain"/>
    <property type="match status" value="1"/>
</dbReference>
<comment type="caution">
    <text evidence="7">The sequence shown here is derived from an EMBL/GenBank/DDBJ whole genome shotgun (WGS) entry which is preliminary data.</text>
</comment>
<evidence type="ECO:0000256" key="1">
    <source>
        <dbReference type="ARBA" id="ARBA00004496"/>
    </source>
</evidence>
<dbReference type="GO" id="GO:0005737">
    <property type="term" value="C:cytoplasm"/>
    <property type="evidence" value="ECO:0007669"/>
    <property type="project" value="UniProtKB-SubCell"/>
</dbReference>
<reference evidence="7 8" key="1">
    <citation type="submission" date="2018-11" db="EMBL/GenBank/DDBJ databases">
        <title>Genomic Encyclopedia of Type Strains, Phase IV (KMG-IV): sequencing the most valuable type-strain genomes for metagenomic binning, comparative biology and taxonomic classification.</title>
        <authorList>
            <person name="Goeker M."/>
        </authorList>
    </citation>
    <scope>NUCLEOTIDE SEQUENCE [LARGE SCALE GENOMIC DNA]</scope>
    <source>
        <strain evidence="7 8">DSM 100316</strain>
    </source>
</reference>
<keyword evidence="8" id="KW-1185">Reference proteome</keyword>
<dbReference type="CDD" id="cd00571">
    <property type="entry name" value="UreE"/>
    <property type="match status" value="1"/>
</dbReference>
<evidence type="ECO:0000256" key="5">
    <source>
        <dbReference type="HAMAP-Rule" id="MF_00822"/>
    </source>
</evidence>
<keyword evidence="4 5" id="KW-0143">Chaperone</keyword>
<dbReference type="GO" id="GO:0051082">
    <property type="term" value="F:unfolded protein binding"/>
    <property type="evidence" value="ECO:0007669"/>
    <property type="project" value="UniProtKB-UniRule"/>
</dbReference>
<dbReference type="NCBIfam" id="NF009751">
    <property type="entry name" value="PRK13261.1-1"/>
    <property type="match status" value="1"/>
</dbReference>
<dbReference type="Pfam" id="PF02814">
    <property type="entry name" value="UreE_N"/>
    <property type="match status" value="1"/>
</dbReference>
<dbReference type="EMBL" id="RKHR01000007">
    <property type="protein sequence ID" value="ROR98742.1"/>
    <property type="molecule type" value="Genomic_DNA"/>
</dbReference>
<evidence type="ECO:0000256" key="4">
    <source>
        <dbReference type="ARBA" id="ARBA00023186"/>
    </source>
</evidence>
<keyword evidence="2 5" id="KW-0963">Cytoplasm</keyword>
<dbReference type="InterPro" id="IPR036118">
    <property type="entry name" value="UreE_N_sf"/>
</dbReference>
<keyword evidence="3 5" id="KW-0533">Nickel</keyword>
<dbReference type="Pfam" id="PF05194">
    <property type="entry name" value="UreE_C"/>
    <property type="match status" value="1"/>
</dbReference>
<proteinExistence type="inferred from homology"/>
<evidence type="ECO:0000256" key="2">
    <source>
        <dbReference type="ARBA" id="ARBA00022490"/>
    </source>
</evidence>
<dbReference type="RefSeq" id="WP_123713854.1">
    <property type="nucleotide sequence ID" value="NZ_RKHR01000007.1"/>
</dbReference>
<evidence type="ECO:0000313" key="7">
    <source>
        <dbReference type="EMBL" id="ROR98742.1"/>
    </source>
</evidence>
<evidence type="ECO:0000313" key="8">
    <source>
        <dbReference type="Proteomes" id="UP000275394"/>
    </source>
</evidence>
<dbReference type="SMART" id="SM00988">
    <property type="entry name" value="UreE_N"/>
    <property type="match status" value="1"/>
</dbReference>
<dbReference type="InterPro" id="IPR004029">
    <property type="entry name" value="UreE_N"/>
</dbReference>
<dbReference type="GO" id="GO:0006457">
    <property type="term" value="P:protein folding"/>
    <property type="evidence" value="ECO:0007669"/>
    <property type="project" value="InterPro"/>
</dbReference>
<organism evidence="7 8">
    <name type="scientific">Sinobacterium caligoides</name>
    <dbReference type="NCBI Taxonomy" id="933926"/>
    <lineage>
        <taxon>Bacteria</taxon>
        <taxon>Pseudomonadati</taxon>
        <taxon>Pseudomonadota</taxon>
        <taxon>Gammaproteobacteria</taxon>
        <taxon>Cellvibrionales</taxon>
        <taxon>Spongiibacteraceae</taxon>
        <taxon>Sinobacterium</taxon>
    </lineage>
</organism>
<sequence>MLTCRETVVTAKDSSDTQVELSWDQRKRSRYKAVTCCGRELGWMLQRGQTLRDGDCLLAEDGTRIRVKAALEDVSVVLAEDALLLMRAAYHLGNRHMPLQLGEGWLRYQHDHVLDEMVRGFGLRVERLSQPFQPENGAYGSHGGHHRHEH</sequence>
<dbReference type="PIRSF" id="PIRSF036402">
    <property type="entry name" value="Ureas_acces_UreE"/>
    <property type="match status" value="1"/>
</dbReference>
<gene>
    <name evidence="5" type="primary">ureE</name>
    <name evidence="7" type="ORF">EDC56_3478</name>
</gene>
<evidence type="ECO:0000256" key="3">
    <source>
        <dbReference type="ARBA" id="ARBA00022596"/>
    </source>
</evidence>
<dbReference type="Gene3D" id="2.60.260.20">
    <property type="entry name" value="Urease metallochaperone UreE, N-terminal domain"/>
    <property type="match status" value="1"/>
</dbReference>
<protein>
    <recommendedName>
        <fullName evidence="5">Urease accessory protein UreE</fullName>
    </recommendedName>
</protein>
<dbReference type="GO" id="GO:0065003">
    <property type="term" value="P:protein-containing complex assembly"/>
    <property type="evidence" value="ECO:0007669"/>
    <property type="project" value="InterPro"/>
</dbReference>
<dbReference type="SUPFAM" id="SSF69737">
    <property type="entry name" value="Urease metallochaperone UreE, C-terminal domain"/>
    <property type="match status" value="1"/>
</dbReference>
<feature type="domain" description="UreE urease accessory N-terminal" evidence="6">
    <location>
        <begin position="1"/>
        <end position="65"/>
    </location>
</feature>
<dbReference type="SUPFAM" id="SSF69287">
    <property type="entry name" value="Urease metallochaperone UreE, N-terminal domain"/>
    <property type="match status" value="1"/>
</dbReference>
<dbReference type="InterPro" id="IPR007864">
    <property type="entry name" value="UreE_C_dom"/>
</dbReference>
<comment type="similarity">
    <text evidence="5">Belongs to the UreE family.</text>
</comment>
<dbReference type="InterPro" id="IPR012406">
    <property type="entry name" value="UreE"/>
</dbReference>
<dbReference type="GO" id="GO:0016151">
    <property type="term" value="F:nickel cation binding"/>
    <property type="evidence" value="ECO:0007669"/>
    <property type="project" value="UniProtKB-UniRule"/>
</dbReference>
<dbReference type="GO" id="GO:0019627">
    <property type="term" value="P:urea metabolic process"/>
    <property type="evidence" value="ECO:0007669"/>
    <property type="project" value="InterPro"/>
</dbReference>
<dbReference type="Proteomes" id="UP000275394">
    <property type="component" value="Unassembled WGS sequence"/>
</dbReference>
<dbReference type="AlphaFoldDB" id="A0A3N2DG30"/>
<accession>A0A3N2DG30</accession>
<comment type="function">
    <text evidence="5">Involved in urease metallocenter assembly. Binds nickel. Probably functions as a nickel donor during metallocenter assembly.</text>
</comment>
<dbReference type="HAMAP" id="MF_00822">
    <property type="entry name" value="UreE"/>
    <property type="match status" value="1"/>
</dbReference>
<name>A0A3N2DG30_9GAMM</name>
<comment type="subcellular location">
    <subcellularLocation>
        <location evidence="1 5">Cytoplasm</location>
    </subcellularLocation>
</comment>
<dbReference type="OrthoDB" id="5421304at2"/>